<dbReference type="AlphaFoldDB" id="A0A131YMW0"/>
<proteinExistence type="predicted"/>
<evidence type="ECO:0000256" key="2">
    <source>
        <dbReference type="SAM" id="SignalP"/>
    </source>
</evidence>
<feature type="chain" id="PRO_5007285580" evidence="2">
    <location>
        <begin position="21"/>
        <end position="228"/>
    </location>
</feature>
<dbReference type="SUPFAM" id="SSF50814">
    <property type="entry name" value="Lipocalins"/>
    <property type="match status" value="1"/>
</dbReference>
<dbReference type="Gene3D" id="2.40.128.20">
    <property type="match status" value="1"/>
</dbReference>
<sequence>MALLSSATSILLLHVITSIAENSERDSQKKPNGWEFLQEGVTLVLIARNYDLYGRNRTDCLTGKTVSKDNTSHTITQELHFRNPNTSKWSTANETLNAYSEDGKVYNFMNTSTAGRAQYNFLFTNNGCAIVEVMYSKNNTGDHLTTTPTTPVASLQGDGAGSPNALSTDAAEGSKKARRCAMWVRKDALNRTHDFCLRSFLCDCDSKSVYPVYNRTECENNRAIQERN</sequence>
<dbReference type="GO" id="GO:0030682">
    <property type="term" value="P:symbiont-mediated perturbation of host defenses"/>
    <property type="evidence" value="ECO:0007669"/>
    <property type="project" value="InterPro"/>
</dbReference>
<evidence type="ECO:0000313" key="3">
    <source>
        <dbReference type="EMBL" id="JAP80287.1"/>
    </source>
</evidence>
<feature type="region of interest" description="Disordered" evidence="1">
    <location>
        <begin position="142"/>
        <end position="171"/>
    </location>
</feature>
<dbReference type="InterPro" id="IPR002970">
    <property type="entry name" value="Tick_his-bd"/>
</dbReference>
<dbReference type="GO" id="GO:0043176">
    <property type="term" value="F:amine binding"/>
    <property type="evidence" value="ECO:0007669"/>
    <property type="project" value="InterPro"/>
</dbReference>
<keyword evidence="2" id="KW-0732">Signal</keyword>
<dbReference type="EMBL" id="GEDV01008270">
    <property type="protein sequence ID" value="JAP80287.1"/>
    <property type="molecule type" value="Transcribed_RNA"/>
</dbReference>
<dbReference type="InterPro" id="IPR012674">
    <property type="entry name" value="Calycin"/>
</dbReference>
<protein>
    <submittedName>
        <fullName evidence="3">Lipocalin</fullName>
    </submittedName>
</protein>
<organism evidence="3">
    <name type="scientific">Rhipicephalus appendiculatus</name>
    <name type="common">Brown ear tick</name>
    <dbReference type="NCBI Taxonomy" id="34631"/>
    <lineage>
        <taxon>Eukaryota</taxon>
        <taxon>Metazoa</taxon>
        <taxon>Ecdysozoa</taxon>
        <taxon>Arthropoda</taxon>
        <taxon>Chelicerata</taxon>
        <taxon>Arachnida</taxon>
        <taxon>Acari</taxon>
        <taxon>Parasitiformes</taxon>
        <taxon>Ixodida</taxon>
        <taxon>Ixodoidea</taxon>
        <taxon>Ixodidae</taxon>
        <taxon>Rhipicephalinae</taxon>
        <taxon>Rhipicephalus</taxon>
        <taxon>Rhipicephalus</taxon>
    </lineage>
</organism>
<reference evidence="3" key="1">
    <citation type="journal article" date="2016" name="Ticks Tick Borne Dis.">
        <title>De novo assembly and annotation of the salivary gland transcriptome of Rhipicephalus appendiculatus male and female ticks during blood feeding.</title>
        <authorList>
            <person name="de Castro M.H."/>
            <person name="de Klerk D."/>
            <person name="Pienaar R."/>
            <person name="Latif A.A."/>
            <person name="Rees D.J."/>
            <person name="Mans B.J."/>
        </authorList>
    </citation>
    <scope>NUCLEOTIDE SEQUENCE</scope>
    <source>
        <tissue evidence="3">Salivary glands</tissue>
    </source>
</reference>
<accession>A0A131YMW0</accession>
<evidence type="ECO:0000256" key="1">
    <source>
        <dbReference type="SAM" id="MobiDB-lite"/>
    </source>
</evidence>
<dbReference type="Pfam" id="PF02098">
    <property type="entry name" value="His_binding"/>
    <property type="match status" value="1"/>
</dbReference>
<name>A0A131YMW0_RHIAP</name>
<feature type="signal peptide" evidence="2">
    <location>
        <begin position="1"/>
        <end position="20"/>
    </location>
</feature>